<dbReference type="EMBL" id="VXBS01004854">
    <property type="protein sequence ID" value="NXO80691.1"/>
    <property type="molecule type" value="Genomic_DNA"/>
</dbReference>
<evidence type="ECO:0000256" key="1">
    <source>
        <dbReference type="ARBA" id="ARBA00004123"/>
    </source>
</evidence>
<evidence type="ECO:0000256" key="3">
    <source>
        <dbReference type="ARBA" id="ARBA00023125"/>
    </source>
</evidence>
<name>A0A7L1V695_SITEU</name>
<dbReference type="GO" id="GO:0030182">
    <property type="term" value="P:neuron differentiation"/>
    <property type="evidence" value="ECO:0007669"/>
    <property type="project" value="TreeGrafter"/>
</dbReference>
<dbReference type="Pfam" id="PF05920">
    <property type="entry name" value="Homeobox_KN"/>
    <property type="match status" value="1"/>
</dbReference>
<protein>
    <submittedName>
        <fullName evidence="9">IRX4 protein</fullName>
    </submittedName>
</protein>
<feature type="DNA-binding region" description="Homeobox" evidence="6">
    <location>
        <begin position="133"/>
        <end position="195"/>
    </location>
</feature>
<evidence type="ECO:0000256" key="6">
    <source>
        <dbReference type="PROSITE-ProRule" id="PRU00108"/>
    </source>
</evidence>
<evidence type="ECO:0000256" key="2">
    <source>
        <dbReference type="ARBA" id="ARBA00008446"/>
    </source>
</evidence>
<feature type="non-terminal residue" evidence="9">
    <location>
        <position position="384"/>
    </location>
</feature>
<dbReference type="InterPro" id="IPR003893">
    <property type="entry name" value="Iroquois_homeo"/>
</dbReference>
<dbReference type="GO" id="GO:0048468">
    <property type="term" value="P:cell development"/>
    <property type="evidence" value="ECO:0007669"/>
    <property type="project" value="TreeGrafter"/>
</dbReference>
<evidence type="ECO:0000256" key="5">
    <source>
        <dbReference type="ARBA" id="ARBA00023242"/>
    </source>
</evidence>
<evidence type="ECO:0000256" key="4">
    <source>
        <dbReference type="ARBA" id="ARBA00023155"/>
    </source>
</evidence>
<comment type="caution">
    <text evidence="9">The sequence shown here is derived from an EMBL/GenBank/DDBJ whole genome shotgun (WGS) entry which is preliminary data.</text>
</comment>
<dbReference type="InterPro" id="IPR009057">
    <property type="entry name" value="Homeodomain-like_sf"/>
</dbReference>
<comment type="similarity">
    <text evidence="2">Belongs to the TALE/IRO homeobox family.</text>
</comment>
<evidence type="ECO:0000259" key="8">
    <source>
        <dbReference type="PROSITE" id="PS50071"/>
    </source>
</evidence>
<evidence type="ECO:0000313" key="9">
    <source>
        <dbReference type="EMBL" id="NXO80691.1"/>
    </source>
</evidence>
<dbReference type="PROSITE" id="PS00027">
    <property type="entry name" value="HOMEOBOX_1"/>
    <property type="match status" value="1"/>
</dbReference>
<dbReference type="PANTHER" id="PTHR11211:SF16">
    <property type="entry name" value="IROQUOIS-CLASS HOMEODOMAIN PROTEIN IRX-4"/>
    <property type="match status" value="1"/>
</dbReference>
<reference evidence="9 10" key="1">
    <citation type="submission" date="2019-09" db="EMBL/GenBank/DDBJ databases">
        <title>Bird 10,000 Genomes (B10K) Project - Family phase.</title>
        <authorList>
            <person name="Zhang G."/>
        </authorList>
    </citation>
    <scope>NUCLEOTIDE SEQUENCE [LARGE SCALE GENOMIC DNA]</scope>
    <source>
        <strain evidence="9">B10K-DU-002-25</strain>
        <tissue evidence="9">Muscle</tissue>
    </source>
</reference>
<dbReference type="PROSITE" id="PS50071">
    <property type="entry name" value="HOMEOBOX_2"/>
    <property type="match status" value="1"/>
</dbReference>
<dbReference type="PANTHER" id="PTHR11211">
    <property type="entry name" value="IROQUOIS-CLASS HOMEODOMAIN PROTEIN IRX"/>
    <property type="match status" value="1"/>
</dbReference>
<dbReference type="Proteomes" id="UP000583915">
    <property type="component" value="Unassembled WGS sequence"/>
</dbReference>
<comment type="subcellular location">
    <subcellularLocation>
        <location evidence="1 6">Nucleus</location>
    </subcellularLocation>
</comment>
<dbReference type="Gene3D" id="1.10.10.60">
    <property type="entry name" value="Homeodomain-like"/>
    <property type="match status" value="1"/>
</dbReference>
<dbReference type="SMART" id="SM00548">
    <property type="entry name" value="IRO"/>
    <property type="match status" value="1"/>
</dbReference>
<dbReference type="SUPFAM" id="SSF46689">
    <property type="entry name" value="Homeodomain-like"/>
    <property type="match status" value="1"/>
</dbReference>
<evidence type="ECO:0000256" key="7">
    <source>
        <dbReference type="SAM" id="Coils"/>
    </source>
</evidence>
<accession>A0A7L1V695</accession>
<dbReference type="InterPro" id="IPR017970">
    <property type="entry name" value="Homeobox_CS"/>
</dbReference>
<organism evidence="9 10">
    <name type="scientific">Sitta europaea</name>
    <name type="common">Eurasian nuthatch</name>
    <dbReference type="NCBI Taxonomy" id="50251"/>
    <lineage>
        <taxon>Eukaryota</taxon>
        <taxon>Metazoa</taxon>
        <taxon>Chordata</taxon>
        <taxon>Craniata</taxon>
        <taxon>Vertebrata</taxon>
        <taxon>Euteleostomi</taxon>
        <taxon>Archelosauria</taxon>
        <taxon>Archosauria</taxon>
        <taxon>Dinosauria</taxon>
        <taxon>Saurischia</taxon>
        <taxon>Theropoda</taxon>
        <taxon>Coelurosauria</taxon>
        <taxon>Aves</taxon>
        <taxon>Neognathae</taxon>
        <taxon>Neoaves</taxon>
        <taxon>Telluraves</taxon>
        <taxon>Australaves</taxon>
        <taxon>Passeriformes</taxon>
        <taxon>Sittidae</taxon>
        <taxon>Sitta</taxon>
    </lineage>
</organism>
<keyword evidence="7" id="KW-0175">Coiled coil</keyword>
<keyword evidence="3 6" id="KW-0238">DNA-binding</keyword>
<dbReference type="InterPro" id="IPR008422">
    <property type="entry name" value="KN_HD"/>
</dbReference>
<dbReference type="FunFam" id="1.10.10.60:FF:000003">
    <property type="entry name" value="Iroquois-class homeobox protein IRX"/>
    <property type="match status" value="1"/>
</dbReference>
<evidence type="ECO:0000313" key="10">
    <source>
        <dbReference type="Proteomes" id="UP000583915"/>
    </source>
</evidence>
<feature type="domain" description="Homeobox" evidence="8">
    <location>
        <begin position="131"/>
        <end position="194"/>
    </location>
</feature>
<dbReference type="AlphaFoldDB" id="A0A7L1V695"/>
<keyword evidence="4 6" id="KW-0371">Homeobox</keyword>
<sequence length="384" mass="41472">MSYPQFGYPYSSAPQFLMSTNSLTTCCESSSRTLAETGAAASAQTPVYCPVYESRLLATARHELNSAAALGVYGGPYAGPQGYGNYVTYGTEAPAFYSLVSRPGGCSLPPSLPPISVTSRGLPCACRYGTMDGGTRRKNATRETTSTLKAWLQEHRKNPYPTKGEKIMLAIITKMTLTQVSTWFANARRRLKKENKEEEEEEEEAAAAERARSCLKTAAEECGPDPLGARQRGCESKMCFQQGQQLLEAKPRIWSLAHTATSLNQAEYPSCMLKRPGGSAAAAAPAPVSVIDRHQDSPVTNLRNWVDGVFHDPLFRHSTLNQALSNTTVSWATTKGAILETGALGRAVGNGANVLKGQLSNLAHHDSNKEFLAFPKSGSKMFCS</sequence>
<keyword evidence="10" id="KW-1185">Reference proteome</keyword>
<proteinExistence type="inferred from homology"/>
<dbReference type="GO" id="GO:0000978">
    <property type="term" value="F:RNA polymerase II cis-regulatory region sequence-specific DNA binding"/>
    <property type="evidence" value="ECO:0007669"/>
    <property type="project" value="TreeGrafter"/>
</dbReference>
<keyword evidence="5 6" id="KW-0539">Nucleus</keyword>
<gene>
    <name evidence="9" type="primary">Irx4</name>
    <name evidence="9" type="ORF">SITEUR_R02797</name>
</gene>
<dbReference type="GO" id="GO:0000981">
    <property type="term" value="F:DNA-binding transcription factor activity, RNA polymerase II-specific"/>
    <property type="evidence" value="ECO:0007669"/>
    <property type="project" value="InterPro"/>
</dbReference>
<dbReference type="InterPro" id="IPR001356">
    <property type="entry name" value="HD"/>
</dbReference>
<dbReference type="GO" id="GO:0005634">
    <property type="term" value="C:nucleus"/>
    <property type="evidence" value="ECO:0007669"/>
    <property type="project" value="UniProtKB-SubCell"/>
</dbReference>
<feature type="non-terminal residue" evidence="9">
    <location>
        <position position="1"/>
    </location>
</feature>
<dbReference type="SMART" id="SM00389">
    <property type="entry name" value="HOX"/>
    <property type="match status" value="1"/>
</dbReference>
<dbReference type="CDD" id="cd00086">
    <property type="entry name" value="homeodomain"/>
    <property type="match status" value="1"/>
</dbReference>
<feature type="coiled-coil region" evidence="7">
    <location>
        <begin position="184"/>
        <end position="218"/>
    </location>
</feature>